<dbReference type="AlphaFoldDB" id="L8HF98"/>
<protein>
    <recommendedName>
        <fullName evidence="5">START domain-containing protein</fullName>
    </recommendedName>
</protein>
<evidence type="ECO:0000313" key="4">
    <source>
        <dbReference type="Proteomes" id="UP000011083"/>
    </source>
</evidence>
<sequence>MSAFMSSFSLSFSITLTTTIETTVIDGISVMLANPIRSHTYASDCGLDCITEAPNCGDRRPLAVEALPVLLRTSIAQAGLPGAAAVHPCALPSLPLPLASGGAHRTHVTELPQDTQPAAWQARGQEEFMRLQWEELQRSLRKRKRDEHFVADESSDSASATTTTQTSATGFGGGLLGRRPITDELFERRPTTDYWWSRLSGAGDGGTRRDIPRNPAPLALEHVMPFLADYDFTTTPLVVTTLHQAFIAFRIWEPRRVQDLRLPNVVHTSSSYAALSQFSTDEEVGRTAHSIRPDLENMSLLVAHLLIEPADASNVGPVFRCLCYVSQKGGGSMQVSCSVQNLYSRRGLVKWQIMVVDGVVGRAATLPPYMSTMQTDDLMGDYLQSRVAHYINLLLGTASPSTSPHAPSSSVRATIDHHHQHHHRAHSMDVYAVGHLLGTADQPTSSFRATPTSARAN</sequence>
<feature type="region of interest" description="Disordered" evidence="1">
    <location>
        <begin position="401"/>
        <end position="424"/>
    </location>
</feature>
<dbReference type="Proteomes" id="UP000011083">
    <property type="component" value="Unassembled WGS sequence"/>
</dbReference>
<proteinExistence type="predicted"/>
<keyword evidence="4" id="KW-1185">Reference proteome</keyword>
<keyword evidence="2" id="KW-0732">Signal</keyword>
<dbReference type="GeneID" id="14925188"/>
<evidence type="ECO:0000256" key="2">
    <source>
        <dbReference type="SAM" id="SignalP"/>
    </source>
</evidence>
<feature type="chain" id="PRO_5003991056" description="START domain-containing protein" evidence="2">
    <location>
        <begin position="20"/>
        <end position="457"/>
    </location>
</feature>
<evidence type="ECO:0000256" key="1">
    <source>
        <dbReference type="SAM" id="MobiDB-lite"/>
    </source>
</evidence>
<feature type="signal peptide" evidence="2">
    <location>
        <begin position="1"/>
        <end position="19"/>
    </location>
</feature>
<dbReference type="EMBL" id="KB007836">
    <property type="protein sequence ID" value="ELR24179.1"/>
    <property type="molecule type" value="Genomic_DNA"/>
</dbReference>
<evidence type="ECO:0008006" key="5">
    <source>
        <dbReference type="Google" id="ProtNLM"/>
    </source>
</evidence>
<accession>L8HF98</accession>
<dbReference type="KEGG" id="acan:ACA1_376520"/>
<feature type="compositionally biased region" description="Low complexity" evidence="1">
    <location>
        <begin position="401"/>
        <end position="410"/>
    </location>
</feature>
<dbReference type="RefSeq" id="XP_004353707.1">
    <property type="nucleotide sequence ID" value="XM_004353655.1"/>
</dbReference>
<organism evidence="3 4">
    <name type="scientific">Acanthamoeba castellanii (strain ATCC 30010 / Neff)</name>
    <dbReference type="NCBI Taxonomy" id="1257118"/>
    <lineage>
        <taxon>Eukaryota</taxon>
        <taxon>Amoebozoa</taxon>
        <taxon>Discosea</taxon>
        <taxon>Longamoebia</taxon>
        <taxon>Centramoebida</taxon>
        <taxon>Acanthamoebidae</taxon>
        <taxon>Acanthamoeba</taxon>
    </lineage>
</organism>
<reference evidence="3 4" key="1">
    <citation type="journal article" date="2013" name="Genome Biol.">
        <title>Genome of Acanthamoeba castellanii highlights extensive lateral gene transfer and early evolution of tyrosine kinase signaling.</title>
        <authorList>
            <person name="Clarke M."/>
            <person name="Lohan A.J."/>
            <person name="Liu B."/>
            <person name="Lagkouvardos I."/>
            <person name="Roy S."/>
            <person name="Zafar N."/>
            <person name="Bertelli C."/>
            <person name="Schilde C."/>
            <person name="Kianianmomeni A."/>
            <person name="Burglin T.R."/>
            <person name="Frech C."/>
            <person name="Turcotte B."/>
            <person name="Kopec K.O."/>
            <person name="Synnott J.M."/>
            <person name="Choo C."/>
            <person name="Paponov I."/>
            <person name="Finkler A."/>
            <person name="Soon Heng Tan C."/>
            <person name="Hutchins A.P."/>
            <person name="Weinmeier T."/>
            <person name="Rattei T."/>
            <person name="Chu J.S."/>
            <person name="Gimenez G."/>
            <person name="Irimia M."/>
            <person name="Rigden D.J."/>
            <person name="Fitzpatrick D.A."/>
            <person name="Lorenzo-Morales J."/>
            <person name="Bateman A."/>
            <person name="Chiu C.H."/>
            <person name="Tang P."/>
            <person name="Hegemann P."/>
            <person name="Fromm H."/>
            <person name="Raoult D."/>
            <person name="Greub G."/>
            <person name="Miranda-Saavedra D."/>
            <person name="Chen N."/>
            <person name="Nash P."/>
            <person name="Ginger M.L."/>
            <person name="Horn M."/>
            <person name="Schaap P."/>
            <person name="Caler L."/>
            <person name="Loftus B."/>
        </authorList>
    </citation>
    <scope>NUCLEOTIDE SEQUENCE [LARGE SCALE GENOMIC DNA]</scope>
    <source>
        <strain evidence="3 4">Neff</strain>
    </source>
</reference>
<gene>
    <name evidence="3" type="ORF">ACA1_376520</name>
</gene>
<name>L8HF98_ACACF</name>
<feature type="region of interest" description="Disordered" evidence="1">
    <location>
        <begin position="147"/>
        <end position="176"/>
    </location>
</feature>
<evidence type="ECO:0000313" key="3">
    <source>
        <dbReference type="EMBL" id="ELR24179.1"/>
    </source>
</evidence>
<feature type="compositionally biased region" description="Low complexity" evidence="1">
    <location>
        <begin position="156"/>
        <end position="169"/>
    </location>
</feature>
<dbReference type="VEuPathDB" id="AmoebaDB:ACA1_376520"/>